<evidence type="ECO:0000313" key="10">
    <source>
        <dbReference type="EMBL" id="GGO65069.1"/>
    </source>
</evidence>
<dbReference type="Proteomes" id="UP000606935">
    <property type="component" value="Unassembled WGS sequence"/>
</dbReference>
<dbReference type="InterPro" id="IPR005490">
    <property type="entry name" value="LD_TPept_cat_dom"/>
</dbReference>
<proteinExistence type="inferred from homology"/>
<dbReference type="InterPro" id="IPR036366">
    <property type="entry name" value="PGBDSf"/>
</dbReference>
<comment type="similarity">
    <text evidence="2">Belongs to the YkuD family.</text>
</comment>
<keyword evidence="3" id="KW-0808">Transferase</keyword>
<feature type="domain" description="L,D-TPase catalytic" evidence="9">
    <location>
        <begin position="247"/>
        <end position="419"/>
    </location>
</feature>
<dbReference type="PANTHER" id="PTHR41533">
    <property type="entry name" value="L,D-TRANSPEPTIDASE HI_1667-RELATED"/>
    <property type="match status" value="1"/>
</dbReference>
<dbReference type="AlphaFoldDB" id="A0A917YSW4"/>
<dbReference type="GO" id="GO:0004180">
    <property type="term" value="F:carboxypeptidase activity"/>
    <property type="evidence" value="ECO:0007669"/>
    <property type="project" value="UniProtKB-ARBA"/>
</dbReference>
<evidence type="ECO:0000256" key="1">
    <source>
        <dbReference type="ARBA" id="ARBA00004752"/>
    </source>
</evidence>
<dbReference type="Gene3D" id="2.40.440.10">
    <property type="entry name" value="L,D-transpeptidase catalytic domain-like"/>
    <property type="match status" value="1"/>
</dbReference>
<dbReference type="InterPro" id="IPR052905">
    <property type="entry name" value="LD-transpeptidase_YkuD-like"/>
</dbReference>
<comment type="caution">
    <text evidence="10">The sequence shown here is derived from an EMBL/GenBank/DDBJ whole genome shotgun (WGS) entry which is preliminary data.</text>
</comment>
<keyword evidence="4 7" id="KW-0133">Cell shape</keyword>
<keyword evidence="11" id="KW-1185">Reference proteome</keyword>
<evidence type="ECO:0000256" key="4">
    <source>
        <dbReference type="ARBA" id="ARBA00022960"/>
    </source>
</evidence>
<name>A0A917YSW4_9ALTE</name>
<reference evidence="10" key="1">
    <citation type="journal article" date="2014" name="Int. J. Syst. Evol. Microbiol.">
        <title>Complete genome sequence of Corynebacterium casei LMG S-19264T (=DSM 44701T), isolated from a smear-ripened cheese.</title>
        <authorList>
            <consortium name="US DOE Joint Genome Institute (JGI-PGF)"/>
            <person name="Walter F."/>
            <person name="Albersmeier A."/>
            <person name="Kalinowski J."/>
            <person name="Ruckert C."/>
        </authorList>
    </citation>
    <scope>NUCLEOTIDE SEQUENCE</scope>
    <source>
        <strain evidence="10">CGMCC 1.7086</strain>
    </source>
</reference>
<dbReference type="RefSeq" id="WP_188690072.1">
    <property type="nucleotide sequence ID" value="NZ_BMLS01000001.1"/>
</dbReference>
<evidence type="ECO:0000256" key="3">
    <source>
        <dbReference type="ARBA" id="ARBA00022679"/>
    </source>
</evidence>
<dbReference type="GO" id="GO:0016740">
    <property type="term" value="F:transferase activity"/>
    <property type="evidence" value="ECO:0007669"/>
    <property type="project" value="UniProtKB-KW"/>
</dbReference>
<dbReference type="Pfam" id="PF01471">
    <property type="entry name" value="PG_binding_1"/>
    <property type="match status" value="1"/>
</dbReference>
<dbReference type="CDD" id="cd16913">
    <property type="entry name" value="YkuD_like"/>
    <property type="match status" value="1"/>
</dbReference>
<dbReference type="Pfam" id="PF03734">
    <property type="entry name" value="YkuD"/>
    <property type="match status" value="1"/>
</dbReference>
<dbReference type="PANTHER" id="PTHR41533:SF1">
    <property type="entry name" value="L,D-TRANSPEPTIDASE YCBB-RELATED"/>
    <property type="match status" value="1"/>
</dbReference>
<feature type="chain" id="PRO_5037655654" description="L,D-TPase catalytic domain-containing protein" evidence="8">
    <location>
        <begin position="20"/>
        <end position="478"/>
    </location>
</feature>
<sequence>MHRYLQVLLLLLWLPTLLAAEPTHNYQALRTANQNQTLWLDNGHLNQAGLTLTSLLADLGLRASALLSETEKQKPQQTDQQLTLQLLNAINRTLGHQVPQPLIQQVDLLQAINQQQLDQLIDQHLPRFEQMLALRSAIARFRTLSKMPWPQLAKDFQPKLGQSNPQVQALKNMLSLLGDLPSHTTTWWDPQSIAALKAFQLRMGLPPHGQLDTTTKAALNITPIQRLAILQRNLQRLLSLPAAPPAQYIEVNIPDARLNLFASGHVILSMPVIVGAPDSQTPLMVTEVSSISLNPLWRPPASIIQRELLPALRTDPKSYDQQGFRWQSPSGEFIALNASQATQAGYRLVQLPGPHNALGQYRFNIKNHDAIYLHDTPAKSLFRQEQRALSHGCIRLADAQALAMALIGLEPAERQQRLTQQLAKETSFGIALTQSIPVYLNYQSVVIRADGKLQWLADPYGLDQITTPQTASLLALRN</sequence>
<keyword evidence="8" id="KW-0732">Signal</keyword>
<gene>
    <name evidence="10" type="ORF">GCM10010982_05990</name>
</gene>
<protein>
    <recommendedName>
        <fullName evidence="9">L,D-TPase catalytic domain-containing protein</fullName>
    </recommendedName>
</protein>
<keyword evidence="5 7" id="KW-0573">Peptidoglycan synthesis</keyword>
<evidence type="ECO:0000256" key="6">
    <source>
        <dbReference type="ARBA" id="ARBA00023316"/>
    </source>
</evidence>
<dbReference type="Gene3D" id="1.10.101.10">
    <property type="entry name" value="PGBD-like superfamily/PGBD"/>
    <property type="match status" value="1"/>
</dbReference>
<reference evidence="10" key="2">
    <citation type="submission" date="2020-09" db="EMBL/GenBank/DDBJ databases">
        <authorList>
            <person name="Sun Q."/>
            <person name="Zhou Y."/>
        </authorList>
    </citation>
    <scope>NUCLEOTIDE SEQUENCE</scope>
    <source>
        <strain evidence="10">CGMCC 1.7086</strain>
    </source>
</reference>
<evidence type="ECO:0000256" key="7">
    <source>
        <dbReference type="PROSITE-ProRule" id="PRU01373"/>
    </source>
</evidence>
<feature type="active site" description="Proton donor/acceptor" evidence="7">
    <location>
        <position position="374"/>
    </location>
</feature>
<dbReference type="SUPFAM" id="SSF47090">
    <property type="entry name" value="PGBD-like"/>
    <property type="match status" value="1"/>
</dbReference>
<dbReference type="PROSITE" id="PS52029">
    <property type="entry name" value="LD_TPASE"/>
    <property type="match status" value="1"/>
</dbReference>
<evidence type="ECO:0000256" key="5">
    <source>
        <dbReference type="ARBA" id="ARBA00022984"/>
    </source>
</evidence>
<dbReference type="GO" id="GO:0009252">
    <property type="term" value="P:peptidoglycan biosynthetic process"/>
    <property type="evidence" value="ECO:0007669"/>
    <property type="project" value="UniProtKB-KW"/>
</dbReference>
<dbReference type="InterPro" id="IPR038063">
    <property type="entry name" value="Transpep_catalytic_dom"/>
</dbReference>
<organism evidence="10 11">
    <name type="scientific">Bowmanella pacifica</name>
    <dbReference type="NCBI Taxonomy" id="502051"/>
    <lineage>
        <taxon>Bacteria</taxon>
        <taxon>Pseudomonadati</taxon>
        <taxon>Pseudomonadota</taxon>
        <taxon>Gammaproteobacteria</taxon>
        <taxon>Alteromonadales</taxon>
        <taxon>Alteromonadaceae</taxon>
        <taxon>Bowmanella</taxon>
    </lineage>
</organism>
<evidence type="ECO:0000256" key="2">
    <source>
        <dbReference type="ARBA" id="ARBA00005992"/>
    </source>
</evidence>
<keyword evidence="6 7" id="KW-0961">Cell wall biogenesis/degradation</keyword>
<dbReference type="InterPro" id="IPR002477">
    <property type="entry name" value="Peptidoglycan-bd-like"/>
</dbReference>
<dbReference type="SUPFAM" id="SSF141523">
    <property type="entry name" value="L,D-transpeptidase catalytic domain-like"/>
    <property type="match status" value="1"/>
</dbReference>
<feature type="active site" description="Nucleophile" evidence="7">
    <location>
        <position position="393"/>
    </location>
</feature>
<accession>A0A917YSW4</accession>
<dbReference type="GO" id="GO:0008360">
    <property type="term" value="P:regulation of cell shape"/>
    <property type="evidence" value="ECO:0007669"/>
    <property type="project" value="UniProtKB-UniRule"/>
</dbReference>
<evidence type="ECO:0000256" key="8">
    <source>
        <dbReference type="SAM" id="SignalP"/>
    </source>
</evidence>
<evidence type="ECO:0000259" key="9">
    <source>
        <dbReference type="PROSITE" id="PS52029"/>
    </source>
</evidence>
<dbReference type="EMBL" id="BMLS01000001">
    <property type="protein sequence ID" value="GGO65069.1"/>
    <property type="molecule type" value="Genomic_DNA"/>
</dbReference>
<feature type="signal peptide" evidence="8">
    <location>
        <begin position="1"/>
        <end position="19"/>
    </location>
</feature>
<evidence type="ECO:0000313" key="11">
    <source>
        <dbReference type="Proteomes" id="UP000606935"/>
    </source>
</evidence>
<comment type="pathway">
    <text evidence="1 7">Cell wall biogenesis; peptidoglycan biosynthesis.</text>
</comment>
<dbReference type="GO" id="GO:0071555">
    <property type="term" value="P:cell wall organization"/>
    <property type="evidence" value="ECO:0007669"/>
    <property type="project" value="UniProtKB-UniRule"/>
</dbReference>
<dbReference type="InterPro" id="IPR036365">
    <property type="entry name" value="PGBD-like_sf"/>
</dbReference>